<accession>A0A0L8IB79</accession>
<sequence length="181" mass="20440">MPSDLVGKWRVSLADGVHDLEFEHGTTSGKRVVRVDGKEIYRVDWLFKLVGGVQFNIGKTKCVINIDASNGFSYQYTLQVNGQDYENFMENQRKIMKSWIVNVAENPIRITLEKDTLEIWINGEKANPTAEFVDGGTETHFEICDHSAYIRASSSGNRRSGIVYSLFVDEQEIAPVSLDDT</sequence>
<evidence type="ECO:0000313" key="1">
    <source>
        <dbReference type="EMBL" id="KOF98275.1"/>
    </source>
</evidence>
<dbReference type="STRING" id="37653.A0A0L8IB79"/>
<proteinExistence type="predicted"/>
<dbReference type="KEGG" id="obi:106878341"/>
<dbReference type="Gene3D" id="2.40.128.180">
    <property type="match status" value="2"/>
</dbReference>
<dbReference type="OMA" id="SQEYRIM"/>
<dbReference type="InterPro" id="IPR010695">
    <property type="entry name" value="FAIM1"/>
</dbReference>
<organism evidence="1">
    <name type="scientific">Octopus bimaculoides</name>
    <name type="common">California two-spotted octopus</name>
    <dbReference type="NCBI Taxonomy" id="37653"/>
    <lineage>
        <taxon>Eukaryota</taxon>
        <taxon>Metazoa</taxon>
        <taxon>Spiralia</taxon>
        <taxon>Lophotrochozoa</taxon>
        <taxon>Mollusca</taxon>
        <taxon>Cephalopoda</taxon>
        <taxon>Coleoidea</taxon>
        <taxon>Octopodiformes</taxon>
        <taxon>Octopoda</taxon>
        <taxon>Incirrata</taxon>
        <taxon>Octopodidae</taxon>
        <taxon>Octopus</taxon>
    </lineage>
</organism>
<dbReference type="OrthoDB" id="6262731at2759"/>
<dbReference type="PANTHER" id="PTHR13088:SF3">
    <property type="entry name" value="FAS APOPTOTIC INHIBITORY MOLECULE 1"/>
    <property type="match status" value="1"/>
</dbReference>
<evidence type="ECO:0008006" key="2">
    <source>
        <dbReference type="Google" id="ProtNLM"/>
    </source>
</evidence>
<dbReference type="EMBL" id="KQ416192">
    <property type="protein sequence ID" value="KOF98275.1"/>
    <property type="molecule type" value="Genomic_DNA"/>
</dbReference>
<dbReference type="GO" id="GO:1902042">
    <property type="term" value="P:negative regulation of extrinsic apoptotic signaling pathway via death domain receptors"/>
    <property type="evidence" value="ECO:0007669"/>
    <property type="project" value="TreeGrafter"/>
</dbReference>
<dbReference type="PANTHER" id="PTHR13088">
    <property type="entry name" value="FAS APOPTOTIC INHIBITORY MOLECULE FAIM"/>
    <property type="match status" value="1"/>
</dbReference>
<reference evidence="1" key="1">
    <citation type="submission" date="2015-07" db="EMBL/GenBank/DDBJ databases">
        <title>MeaNS - Measles Nucleotide Surveillance Program.</title>
        <authorList>
            <person name="Tran T."/>
            <person name="Druce J."/>
        </authorList>
    </citation>
    <scope>NUCLEOTIDE SEQUENCE</scope>
    <source>
        <strain evidence="1">UCB-OBI-ISO-001</strain>
        <tissue evidence="1">Gonad</tissue>
    </source>
</reference>
<dbReference type="InterPro" id="IPR038513">
    <property type="entry name" value="FAIM1_dom_sf"/>
</dbReference>
<dbReference type="AlphaFoldDB" id="A0A0L8IB79"/>
<gene>
    <name evidence="1" type="ORF">OCBIM_22026551mg</name>
</gene>
<protein>
    <recommendedName>
        <fullName evidence="2">Fas apoptotic inhibitory molecule 1</fullName>
    </recommendedName>
</protein>
<dbReference type="Pfam" id="PF06905">
    <property type="entry name" value="FAIM1"/>
    <property type="match status" value="1"/>
</dbReference>
<name>A0A0L8IB79_OCTBM</name>
<dbReference type="FunFam" id="2.40.128.180:FF:000001">
    <property type="entry name" value="Fas apoptotic inhibitory molecule 1"/>
    <property type="match status" value="1"/>
</dbReference>